<dbReference type="Proteomes" id="UP000217994">
    <property type="component" value="Unassembled WGS sequence"/>
</dbReference>
<dbReference type="GeneID" id="69006771"/>
<dbReference type="RefSeq" id="WP_084910577.1">
    <property type="nucleotide sequence ID" value="NZ_CP020739.1"/>
</dbReference>
<evidence type="ECO:0000313" key="3">
    <source>
        <dbReference type="EMBL" id="PCE30719.1"/>
    </source>
</evidence>
<dbReference type="PANTHER" id="PTHR37508">
    <property type="entry name" value="TRANSMEMBRANE PROTEIN"/>
    <property type="match status" value="1"/>
</dbReference>
<proteinExistence type="predicted"/>
<feature type="compositionally biased region" description="Acidic residues" evidence="2">
    <location>
        <begin position="346"/>
        <end position="361"/>
    </location>
</feature>
<organism evidence="3 4">
    <name type="scientific">Burkholderia ubonensis subsp. mesacidophila</name>
    <dbReference type="NCBI Taxonomy" id="265293"/>
    <lineage>
        <taxon>Bacteria</taxon>
        <taxon>Pseudomonadati</taxon>
        <taxon>Pseudomonadota</taxon>
        <taxon>Betaproteobacteria</taxon>
        <taxon>Burkholderiales</taxon>
        <taxon>Burkholderiaceae</taxon>
        <taxon>Burkholderia</taxon>
        <taxon>Burkholderia cepacia complex</taxon>
    </lineage>
</organism>
<evidence type="ECO:0000313" key="4">
    <source>
        <dbReference type="Proteomes" id="UP000217994"/>
    </source>
</evidence>
<evidence type="ECO:0000256" key="2">
    <source>
        <dbReference type="SAM" id="MobiDB-lite"/>
    </source>
</evidence>
<dbReference type="AlphaFoldDB" id="A0A2A4FEH8"/>
<protein>
    <recommendedName>
        <fullName evidence="5">Tyrosyl-tRNA deacylase</fullName>
    </recommendedName>
</protein>
<feature type="coiled-coil region" evidence="1">
    <location>
        <begin position="196"/>
        <end position="237"/>
    </location>
</feature>
<comment type="caution">
    <text evidence="3">The sequence shown here is derived from an EMBL/GenBank/DDBJ whole genome shotgun (WGS) entry which is preliminary data.</text>
</comment>
<gene>
    <name evidence="3" type="ORF">BZL54_19655</name>
</gene>
<dbReference type="EMBL" id="MTZU01000057">
    <property type="protein sequence ID" value="PCE30719.1"/>
    <property type="molecule type" value="Genomic_DNA"/>
</dbReference>
<evidence type="ECO:0008006" key="5">
    <source>
        <dbReference type="Google" id="ProtNLM"/>
    </source>
</evidence>
<feature type="region of interest" description="Disordered" evidence="2">
    <location>
        <begin position="336"/>
        <end position="370"/>
    </location>
</feature>
<sequence length="629" mass="69340">MANPTNFTNRAEQINRAIEDEVAAIRAAGTWQFPARDARIVSCYVNKIEGAYDVERAKRDTDNAIDLLYIAYNTTPQEEGDIRVKISGIMDNLIQAQQKSQRTMDEAMRTADHVLLLLKNTLPDWGDAKDDSDVAAAVKAFAGSDLLDVVKKVRGKALDLNAKLNLIAKDYDDIILQTTEATSNSEVVLGRRLKNKDKIEKEIRETNAERERLDSLVKDLQEDVIRFDKLARDYEARANTAEERAFIMQIVKVGAQMVSSVIPAVAMAFSGGSMGSALGSAARITSGETTGPKVADNTKEAIKTREDISRAKADREKADAKVKEAQTQIVAVRKSLREAEGVAESGDTDLDEAQPGEDVDKESDSGAVREIKGRLKKAKSELEKNQAKSDKLAASLAALQASLDALSQGLGELSQEQKDSAASLREIQMKMLDKAESYEKERRTQAAELVKINALLTGKRTEEETIQLAIRSLNISLSALKRTKEIVVEIAFFFKSFADFMDQISREADLGIELLGTAAEKKKIGASSLANLIEFTDAFFLKQAGEWHATYVVSEKFNACFSSGWTKLNKLTGRYITGDELRSYLETAAARLRVIAEEYEVAARNKIANLDRYRKELRGDSGAEATKTA</sequence>
<dbReference type="PANTHER" id="PTHR37508:SF1">
    <property type="entry name" value="TRANSMEMBRANE PROTEIN"/>
    <property type="match status" value="1"/>
</dbReference>
<reference evidence="3 4" key="1">
    <citation type="submission" date="2017-01" db="EMBL/GenBank/DDBJ databases">
        <title>Whole-Genome Shotgun Sequencing of Two beta-Proteobacterial Species in Search of the Bulgecin Biosynthetic Cluster.</title>
        <authorList>
            <person name="Horsman M.E."/>
            <person name="Marous D.R."/>
            <person name="Li R."/>
            <person name="Oliver R.A."/>
            <person name="Byun B."/>
            <person name="Emrich S.J."/>
            <person name="Boggess B."/>
            <person name="Townsend C.A."/>
            <person name="Mobashery S."/>
        </authorList>
    </citation>
    <scope>NUCLEOTIDE SEQUENCE [LARGE SCALE GENOMIC DNA]</scope>
    <source>
        <strain evidence="3 4">ATCC 31433</strain>
    </source>
</reference>
<evidence type="ECO:0000256" key="1">
    <source>
        <dbReference type="SAM" id="Coils"/>
    </source>
</evidence>
<keyword evidence="1" id="KW-0175">Coiled coil</keyword>
<name>A0A2A4FEH8_9BURK</name>
<accession>A0A2A4FEH8</accession>